<evidence type="ECO:0000313" key="4">
    <source>
        <dbReference type="Proteomes" id="UP000321250"/>
    </source>
</evidence>
<evidence type="ECO:0000259" key="2">
    <source>
        <dbReference type="Pfam" id="PF01757"/>
    </source>
</evidence>
<feature type="transmembrane region" description="Helical" evidence="1">
    <location>
        <begin position="174"/>
        <end position="197"/>
    </location>
</feature>
<protein>
    <submittedName>
        <fullName evidence="3">Acyltransferase family protein</fullName>
    </submittedName>
</protein>
<keyword evidence="3" id="KW-0808">Transferase</keyword>
<feature type="transmembrane region" description="Helical" evidence="1">
    <location>
        <begin position="12"/>
        <end position="32"/>
    </location>
</feature>
<accession>A0A5C6UII4</accession>
<keyword evidence="1" id="KW-0812">Transmembrane</keyword>
<dbReference type="Pfam" id="PF01757">
    <property type="entry name" value="Acyl_transf_3"/>
    <property type="match status" value="1"/>
</dbReference>
<feature type="transmembrane region" description="Helical" evidence="1">
    <location>
        <begin position="238"/>
        <end position="259"/>
    </location>
</feature>
<comment type="caution">
    <text evidence="3">The sequence shown here is derived from an EMBL/GenBank/DDBJ whole genome shotgun (WGS) entry which is preliminary data.</text>
</comment>
<feature type="transmembrane region" description="Helical" evidence="1">
    <location>
        <begin position="83"/>
        <end position="100"/>
    </location>
</feature>
<dbReference type="InterPro" id="IPR050623">
    <property type="entry name" value="Glucan_succinyl_AcylTrfase"/>
</dbReference>
<organism evidence="3 4">
    <name type="scientific">Sphingomonas ginsenosidivorax</name>
    <dbReference type="NCBI Taxonomy" id="862135"/>
    <lineage>
        <taxon>Bacteria</taxon>
        <taxon>Pseudomonadati</taxon>
        <taxon>Pseudomonadota</taxon>
        <taxon>Alphaproteobacteria</taxon>
        <taxon>Sphingomonadales</taxon>
        <taxon>Sphingomonadaceae</taxon>
        <taxon>Sphingomonas</taxon>
    </lineage>
</organism>
<dbReference type="EMBL" id="VOQR01000001">
    <property type="protein sequence ID" value="TXC72036.1"/>
    <property type="molecule type" value="Genomic_DNA"/>
</dbReference>
<feature type="domain" description="Acyltransferase 3" evidence="2">
    <location>
        <begin position="5"/>
        <end position="355"/>
    </location>
</feature>
<dbReference type="PANTHER" id="PTHR36927:SF3">
    <property type="entry name" value="GLUCANS BIOSYNTHESIS PROTEIN C"/>
    <property type="match status" value="1"/>
</dbReference>
<dbReference type="RefSeq" id="WP_147083314.1">
    <property type="nucleotide sequence ID" value="NZ_VOQR01000001.1"/>
</dbReference>
<keyword evidence="3" id="KW-0012">Acyltransferase</keyword>
<reference evidence="3 4" key="1">
    <citation type="journal article" date="2013" name="Antonie Van Leeuwenhoek">
        <title>Sphingomonas ginsenosidivorax sp. nov., with the ability to transform ginsenosides.</title>
        <authorList>
            <person name="Jin X.F."/>
            <person name="Kim J.K."/>
            <person name="Liu Q.M."/>
            <person name="Kang M.S."/>
            <person name="He D."/>
            <person name="Jin F.X."/>
            <person name="Kim S.C."/>
            <person name="Im W.T."/>
        </authorList>
    </citation>
    <scope>NUCLEOTIDE SEQUENCE [LARGE SCALE GENOMIC DNA]</scope>
    <source>
        <strain evidence="3 4">KHI67</strain>
    </source>
</reference>
<dbReference type="InterPro" id="IPR002656">
    <property type="entry name" value="Acyl_transf_3_dom"/>
</dbReference>
<dbReference type="GO" id="GO:0016747">
    <property type="term" value="F:acyltransferase activity, transferring groups other than amino-acyl groups"/>
    <property type="evidence" value="ECO:0007669"/>
    <property type="project" value="InterPro"/>
</dbReference>
<gene>
    <name evidence="3" type="ORF">FSB78_14575</name>
</gene>
<name>A0A5C6UII4_9SPHN</name>
<proteinExistence type="predicted"/>
<feature type="transmembrane region" description="Helical" evidence="1">
    <location>
        <begin position="279"/>
        <end position="297"/>
    </location>
</feature>
<keyword evidence="4" id="KW-1185">Reference proteome</keyword>
<dbReference type="AlphaFoldDB" id="A0A5C6UII4"/>
<keyword evidence="1" id="KW-1133">Transmembrane helix</keyword>
<feature type="transmembrane region" description="Helical" evidence="1">
    <location>
        <begin position="309"/>
        <end position="329"/>
    </location>
</feature>
<feature type="transmembrane region" description="Helical" evidence="1">
    <location>
        <begin position="209"/>
        <end position="226"/>
    </location>
</feature>
<evidence type="ECO:0000256" key="1">
    <source>
        <dbReference type="SAM" id="Phobius"/>
    </source>
</evidence>
<feature type="transmembrane region" description="Helical" evidence="1">
    <location>
        <begin position="335"/>
        <end position="354"/>
    </location>
</feature>
<feature type="transmembrane region" description="Helical" evidence="1">
    <location>
        <begin position="141"/>
        <end position="162"/>
    </location>
</feature>
<sequence length="380" mass="42786">MTRHYGMDWLRIGAFALLIVYHVGMVFVPWNFHVKSLHVADWATLPMLATNAWRLTLLFVVSGYASRALLARSPSVGRFFANRCIRLLVPLAFGIAVIVPPQPWVELVTRHGYAGDYWTFWSRDYFRFATLGGIMLPTWNHLWFVVYLWVYTVALTIGVGLVRSDRLQALFDRVFGGALVLVLPTLWLVFVHGWWFRMVGESQALLGDWIAHVTYFPAFLFGFGLARSEPAMAAIVRWWKVAGAVALIGYAVVIGVELWPGGNGPPRWAYAPYGAAHALEQWGAIVALIGIAEVYWNRDHRLRPMLTEAVFPFYIVHQTIIVLVMYALLPAGLPGAVEFVLILAATMAGCVVFYRVGRRVPLLRALIGLRPDLRRAPPIL</sequence>
<keyword evidence="1" id="KW-0472">Membrane</keyword>
<feature type="transmembrane region" description="Helical" evidence="1">
    <location>
        <begin position="52"/>
        <end position="71"/>
    </location>
</feature>
<evidence type="ECO:0000313" key="3">
    <source>
        <dbReference type="EMBL" id="TXC72036.1"/>
    </source>
</evidence>
<dbReference type="PANTHER" id="PTHR36927">
    <property type="entry name" value="BLR4337 PROTEIN"/>
    <property type="match status" value="1"/>
</dbReference>
<dbReference type="OrthoDB" id="9809782at2"/>
<dbReference type="Proteomes" id="UP000321250">
    <property type="component" value="Unassembled WGS sequence"/>
</dbReference>